<evidence type="ECO:0000313" key="2">
    <source>
        <dbReference type="Proteomes" id="UP000243459"/>
    </source>
</evidence>
<protein>
    <submittedName>
        <fullName evidence="1">Uncharacterized protein</fullName>
    </submittedName>
</protein>
<dbReference type="Proteomes" id="UP000243459">
    <property type="component" value="Chromosome 1"/>
</dbReference>
<keyword evidence="2" id="KW-1185">Reference proteome</keyword>
<dbReference type="EMBL" id="CM007381">
    <property type="protein sequence ID" value="ONK79309.1"/>
    <property type="molecule type" value="Genomic_DNA"/>
</dbReference>
<dbReference type="Gramene" id="ONK79309">
    <property type="protein sequence ID" value="ONK79309"/>
    <property type="gene ID" value="A4U43_C01F5060"/>
</dbReference>
<reference evidence="2" key="1">
    <citation type="journal article" date="2017" name="Nat. Commun.">
        <title>The asparagus genome sheds light on the origin and evolution of a young Y chromosome.</title>
        <authorList>
            <person name="Harkess A."/>
            <person name="Zhou J."/>
            <person name="Xu C."/>
            <person name="Bowers J.E."/>
            <person name="Van der Hulst R."/>
            <person name="Ayyampalayam S."/>
            <person name="Mercati F."/>
            <person name="Riccardi P."/>
            <person name="McKain M.R."/>
            <person name="Kakrana A."/>
            <person name="Tang H."/>
            <person name="Ray J."/>
            <person name="Groenendijk J."/>
            <person name="Arikit S."/>
            <person name="Mathioni S.M."/>
            <person name="Nakano M."/>
            <person name="Shan H."/>
            <person name="Telgmann-Rauber A."/>
            <person name="Kanno A."/>
            <person name="Yue Z."/>
            <person name="Chen H."/>
            <person name="Li W."/>
            <person name="Chen Y."/>
            <person name="Xu X."/>
            <person name="Zhang Y."/>
            <person name="Luo S."/>
            <person name="Chen H."/>
            <person name="Gao J."/>
            <person name="Mao Z."/>
            <person name="Pires J.C."/>
            <person name="Luo M."/>
            <person name="Kudrna D."/>
            <person name="Wing R.A."/>
            <person name="Meyers B.C."/>
            <person name="Yi K."/>
            <person name="Kong H."/>
            <person name="Lavrijsen P."/>
            <person name="Sunseri F."/>
            <person name="Falavigna A."/>
            <person name="Ye Y."/>
            <person name="Leebens-Mack J.H."/>
            <person name="Chen G."/>
        </authorList>
    </citation>
    <scope>NUCLEOTIDE SEQUENCE [LARGE SCALE GENOMIC DNA]</scope>
    <source>
        <strain evidence="2">cv. DH0086</strain>
    </source>
</reference>
<accession>A0A5P1FQN5</accession>
<organism evidence="1 2">
    <name type="scientific">Asparagus officinalis</name>
    <name type="common">Garden asparagus</name>
    <dbReference type="NCBI Taxonomy" id="4686"/>
    <lineage>
        <taxon>Eukaryota</taxon>
        <taxon>Viridiplantae</taxon>
        <taxon>Streptophyta</taxon>
        <taxon>Embryophyta</taxon>
        <taxon>Tracheophyta</taxon>
        <taxon>Spermatophyta</taxon>
        <taxon>Magnoliopsida</taxon>
        <taxon>Liliopsida</taxon>
        <taxon>Asparagales</taxon>
        <taxon>Asparagaceae</taxon>
        <taxon>Asparagoideae</taxon>
        <taxon>Asparagus</taxon>
    </lineage>
</organism>
<sequence>MWGNHRHPLNSTSEHFDLTIDSRAPFGRGFASEDPILDRQSDIEETDRLGGFTPGGWCLGSSLLGKDPSGVYGCYINMAFFKYVDEANKVVDKPDT</sequence>
<evidence type="ECO:0000313" key="1">
    <source>
        <dbReference type="EMBL" id="ONK79309.1"/>
    </source>
</evidence>
<dbReference type="AlphaFoldDB" id="A0A5P1FQN5"/>
<gene>
    <name evidence="1" type="ORF">A4U43_C01F5060</name>
</gene>
<name>A0A5P1FQN5_ASPOF</name>
<proteinExistence type="predicted"/>